<protein>
    <submittedName>
        <fullName evidence="1">9023_t:CDS:1</fullName>
    </submittedName>
</protein>
<sequence>PNTLYSSPNSSVFSFPACQSNQIRNSKPYYLPAIERIPITTHTTILIPVIRTVNIPSISATSIPPVQNNAESNSDN</sequence>
<evidence type="ECO:0000313" key="1">
    <source>
        <dbReference type="EMBL" id="CAG8643120.1"/>
    </source>
</evidence>
<accession>A0A9N9GY97</accession>
<feature type="non-terminal residue" evidence="1">
    <location>
        <position position="1"/>
    </location>
</feature>
<dbReference type="Proteomes" id="UP000789375">
    <property type="component" value="Unassembled WGS sequence"/>
</dbReference>
<keyword evidence="2" id="KW-1185">Reference proteome</keyword>
<name>A0A9N9GY97_FUNMO</name>
<gene>
    <name evidence="1" type="ORF">FMOSSE_LOCUS11090</name>
</gene>
<evidence type="ECO:0000313" key="2">
    <source>
        <dbReference type="Proteomes" id="UP000789375"/>
    </source>
</evidence>
<comment type="caution">
    <text evidence="1">The sequence shown here is derived from an EMBL/GenBank/DDBJ whole genome shotgun (WGS) entry which is preliminary data.</text>
</comment>
<organism evidence="1 2">
    <name type="scientific">Funneliformis mosseae</name>
    <name type="common">Endomycorrhizal fungus</name>
    <name type="synonym">Glomus mosseae</name>
    <dbReference type="NCBI Taxonomy" id="27381"/>
    <lineage>
        <taxon>Eukaryota</taxon>
        <taxon>Fungi</taxon>
        <taxon>Fungi incertae sedis</taxon>
        <taxon>Mucoromycota</taxon>
        <taxon>Glomeromycotina</taxon>
        <taxon>Glomeromycetes</taxon>
        <taxon>Glomerales</taxon>
        <taxon>Glomeraceae</taxon>
        <taxon>Funneliformis</taxon>
    </lineage>
</organism>
<reference evidence="1" key="1">
    <citation type="submission" date="2021-06" db="EMBL/GenBank/DDBJ databases">
        <authorList>
            <person name="Kallberg Y."/>
            <person name="Tangrot J."/>
            <person name="Rosling A."/>
        </authorList>
    </citation>
    <scope>NUCLEOTIDE SEQUENCE</scope>
    <source>
        <strain evidence="1">87-6 pot B 2015</strain>
    </source>
</reference>
<proteinExistence type="predicted"/>
<dbReference type="EMBL" id="CAJVPP010004078">
    <property type="protein sequence ID" value="CAG8643120.1"/>
    <property type="molecule type" value="Genomic_DNA"/>
</dbReference>
<dbReference type="AlphaFoldDB" id="A0A9N9GY97"/>